<dbReference type="InterPro" id="IPR027417">
    <property type="entry name" value="P-loop_NTPase"/>
</dbReference>
<evidence type="ECO:0000256" key="1">
    <source>
        <dbReference type="ARBA" id="ARBA00005771"/>
    </source>
</evidence>
<dbReference type="SUPFAM" id="SSF52540">
    <property type="entry name" value="P-loop containing nucleoside triphosphate hydrolases"/>
    <property type="match status" value="1"/>
</dbReference>
<dbReference type="EMBL" id="CP111015">
    <property type="protein sequence ID" value="WAR02576.1"/>
    <property type="molecule type" value="Genomic_DNA"/>
</dbReference>
<feature type="domain" description="Sulfotransferase" evidence="3">
    <location>
        <begin position="49"/>
        <end position="261"/>
    </location>
</feature>
<dbReference type="Proteomes" id="UP001164746">
    <property type="component" value="Chromosome 4"/>
</dbReference>
<accession>A0ABY7E5Z9</accession>
<feature type="non-terminal residue" evidence="4">
    <location>
        <position position="262"/>
    </location>
</feature>
<dbReference type="Gene3D" id="3.40.50.300">
    <property type="entry name" value="P-loop containing nucleotide triphosphate hydrolases"/>
    <property type="match status" value="1"/>
</dbReference>
<reference evidence="4" key="1">
    <citation type="submission" date="2022-11" db="EMBL/GenBank/DDBJ databases">
        <title>Centuries of genome instability and evolution in soft-shell clam transmissible cancer (bioRxiv).</title>
        <authorList>
            <person name="Hart S.F.M."/>
            <person name="Yonemitsu M.A."/>
            <person name="Giersch R.M."/>
            <person name="Beal B.F."/>
            <person name="Arriagada G."/>
            <person name="Davis B.W."/>
            <person name="Ostrander E.A."/>
            <person name="Goff S.P."/>
            <person name="Metzger M.J."/>
        </authorList>
    </citation>
    <scope>NUCLEOTIDE SEQUENCE</scope>
    <source>
        <strain evidence="4">MELC-2E11</strain>
        <tissue evidence="4">Siphon/mantle</tissue>
    </source>
</reference>
<evidence type="ECO:0000313" key="4">
    <source>
        <dbReference type="EMBL" id="WAR02576.1"/>
    </source>
</evidence>
<evidence type="ECO:0000313" key="5">
    <source>
        <dbReference type="Proteomes" id="UP001164746"/>
    </source>
</evidence>
<organism evidence="4 5">
    <name type="scientific">Mya arenaria</name>
    <name type="common">Soft-shell clam</name>
    <dbReference type="NCBI Taxonomy" id="6604"/>
    <lineage>
        <taxon>Eukaryota</taxon>
        <taxon>Metazoa</taxon>
        <taxon>Spiralia</taxon>
        <taxon>Lophotrochozoa</taxon>
        <taxon>Mollusca</taxon>
        <taxon>Bivalvia</taxon>
        <taxon>Autobranchia</taxon>
        <taxon>Heteroconchia</taxon>
        <taxon>Euheterodonta</taxon>
        <taxon>Imparidentia</taxon>
        <taxon>Neoheterodontei</taxon>
        <taxon>Myida</taxon>
        <taxon>Myoidea</taxon>
        <taxon>Myidae</taxon>
        <taxon>Mya</taxon>
    </lineage>
</organism>
<comment type="similarity">
    <text evidence="1">Belongs to the sulfotransferase 1 family.</text>
</comment>
<gene>
    <name evidence="4" type="ORF">MAR_009134</name>
</gene>
<evidence type="ECO:0000259" key="3">
    <source>
        <dbReference type="Pfam" id="PF00685"/>
    </source>
</evidence>
<keyword evidence="2" id="KW-0808">Transferase</keyword>
<protein>
    <submittedName>
        <fullName evidence="4">ST1B1-like protein</fullName>
    </submittedName>
</protein>
<proteinExistence type="inferred from homology"/>
<keyword evidence="5" id="KW-1185">Reference proteome</keyword>
<dbReference type="PANTHER" id="PTHR11783">
    <property type="entry name" value="SULFOTRANSFERASE SULT"/>
    <property type="match status" value="1"/>
</dbReference>
<dbReference type="InterPro" id="IPR000863">
    <property type="entry name" value="Sulfotransferase_dom"/>
</dbReference>
<sequence>MSRVQEKDDGGETLEFMDMGDIRTPAFGIKTDDELKKIFDGIPEFKHRDDDVMLCTFAKTGTNWMYEVLMMLLRRKAERVDLNKSMTMLELQGVEDVDKVPSPRVINCHLPPRFLPKDLAQKKIKTVLCLRNPKDTAVSYFNHMRGIKMYNYGNGQWKNWMRPYVQGKYEYGPYPAYLNEWQEVIEAGPRYPIHVMFFEDLKMNGMKEIERLISFLEIDISDSLQRDILDMCGFQKMAADKMLIQDQDGFFNENFRFFRKGR</sequence>
<dbReference type="Pfam" id="PF00685">
    <property type="entry name" value="Sulfotransfer_1"/>
    <property type="match status" value="1"/>
</dbReference>
<name>A0ABY7E5Z9_MYAAR</name>
<evidence type="ECO:0000256" key="2">
    <source>
        <dbReference type="ARBA" id="ARBA00022679"/>
    </source>
</evidence>